<dbReference type="EMBL" id="BRVP01000013">
    <property type="protein sequence ID" value="GLB53015.1"/>
    <property type="molecule type" value="Genomic_DNA"/>
</dbReference>
<dbReference type="Pfam" id="PF12833">
    <property type="entry name" value="HTH_18"/>
    <property type="match status" value="1"/>
</dbReference>
<feature type="transmembrane region" description="Helical" evidence="4">
    <location>
        <begin position="6"/>
        <end position="23"/>
    </location>
</feature>
<reference evidence="6" key="1">
    <citation type="submission" date="2022-07" db="EMBL/GenBank/DDBJ databases">
        <title>Taxonomy of Novel Oxalotrophic and Methylotrophic Bacteria.</title>
        <authorList>
            <person name="Sahin N."/>
            <person name="Tani A."/>
        </authorList>
    </citation>
    <scope>NUCLEOTIDE SEQUENCE</scope>
    <source>
        <strain evidence="6">AM327</strain>
    </source>
</reference>
<gene>
    <name evidence="6" type="ORF">NBRC110019_20550</name>
</gene>
<comment type="caution">
    <text evidence="6">The sequence shown here is derived from an EMBL/GenBank/DDBJ whole genome shotgun (WGS) entry which is preliminary data.</text>
</comment>
<dbReference type="InterPro" id="IPR020449">
    <property type="entry name" value="Tscrpt_reg_AraC-type_HTH"/>
</dbReference>
<dbReference type="PANTHER" id="PTHR43280">
    <property type="entry name" value="ARAC-FAMILY TRANSCRIPTIONAL REGULATOR"/>
    <property type="match status" value="1"/>
</dbReference>
<dbReference type="RefSeq" id="WP_281754645.1">
    <property type="nucleotide sequence ID" value="NZ_BRVP01000013.1"/>
</dbReference>
<keyword evidence="4" id="KW-1133">Transmembrane helix</keyword>
<dbReference type="GO" id="GO:0003700">
    <property type="term" value="F:DNA-binding transcription factor activity"/>
    <property type="evidence" value="ECO:0007669"/>
    <property type="project" value="InterPro"/>
</dbReference>
<evidence type="ECO:0000256" key="2">
    <source>
        <dbReference type="ARBA" id="ARBA00023125"/>
    </source>
</evidence>
<dbReference type="SMART" id="SM00342">
    <property type="entry name" value="HTH_ARAC"/>
    <property type="match status" value="1"/>
</dbReference>
<keyword evidence="1" id="KW-0805">Transcription regulation</keyword>
<dbReference type="GO" id="GO:0043565">
    <property type="term" value="F:sequence-specific DNA binding"/>
    <property type="evidence" value="ECO:0007669"/>
    <property type="project" value="InterPro"/>
</dbReference>
<dbReference type="PROSITE" id="PS01124">
    <property type="entry name" value="HTH_ARAC_FAMILY_2"/>
    <property type="match status" value="1"/>
</dbReference>
<dbReference type="InterPro" id="IPR018060">
    <property type="entry name" value="HTH_AraC"/>
</dbReference>
<evidence type="ECO:0000256" key="4">
    <source>
        <dbReference type="SAM" id="Phobius"/>
    </source>
</evidence>
<feature type="transmembrane region" description="Helical" evidence="4">
    <location>
        <begin position="61"/>
        <end position="83"/>
    </location>
</feature>
<dbReference type="AlphaFoldDB" id="A0A9W6EU43"/>
<evidence type="ECO:0000259" key="5">
    <source>
        <dbReference type="PROSITE" id="PS01124"/>
    </source>
</evidence>
<keyword evidence="4" id="KW-0812">Transmembrane</keyword>
<dbReference type="SUPFAM" id="SSF46689">
    <property type="entry name" value="Homeodomain-like"/>
    <property type="match status" value="1"/>
</dbReference>
<evidence type="ECO:0000256" key="1">
    <source>
        <dbReference type="ARBA" id="ARBA00023015"/>
    </source>
</evidence>
<feature type="transmembrane region" description="Helical" evidence="4">
    <location>
        <begin position="214"/>
        <end position="234"/>
    </location>
</feature>
<organism evidence="6 7">
    <name type="scientific">Neptunitalea chrysea</name>
    <dbReference type="NCBI Taxonomy" id="1647581"/>
    <lineage>
        <taxon>Bacteria</taxon>
        <taxon>Pseudomonadati</taxon>
        <taxon>Bacteroidota</taxon>
        <taxon>Flavobacteriia</taxon>
        <taxon>Flavobacteriales</taxon>
        <taxon>Flavobacteriaceae</taxon>
        <taxon>Neptunitalea</taxon>
    </lineage>
</organism>
<protein>
    <recommendedName>
        <fullName evidence="5">HTH araC/xylS-type domain-containing protein</fullName>
    </recommendedName>
</protein>
<feature type="transmembrane region" description="Helical" evidence="4">
    <location>
        <begin position="136"/>
        <end position="161"/>
    </location>
</feature>
<name>A0A9W6EU43_9FLAO</name>
<evidence type="ECO:0000256" key="3">
    <source>
        <dbReference type="ARBA" id="ARBA00023163"/>
    </source>
</evidence>
<feature type="transmembrane region" description="Helical" evidence="4">
    <location>
        <begin position="181"/>
        <end position="202"/>
    </location>
</feature>
<evidence type="ECO:0000313" key="6">
    <source>
        <dbReference type="EMBL" id="GLB53015.1"/>
    </source>
</evidence>
<dbReference type="InterPro" id="IPR009057">
    <property type="entry name" value="Homeodomain-like_sf"/>
</dbReference>
<feature type="transmembrane region" description="Helical" evidence="4">
    <location>
        <begin position="95"/>
        <end position="114"/>
    </location>
</feature>
<evidence type="ECO:0000313" key="7">
    <source>
        <dbReference type="Proteomes" id="UP001143545"/>
    </source>
</evidence>
<dbReference type="InterPro" id="IPR018062">
    <property type="entry name" value="HTH_AraC-typ_CS"/>
</dbReference>
<sequence length="379" mass="43742">MLLKSLIFAGAIQGLFLIFLIRAKKKKTYPDFLLIVWLAIVSFQLLFYYDSLSPIVRAPHFLQLLGYSLPLLSSPILFLYIYSLAFNIETRFGKYAIHILPYLVYNIVIFYFFINNHNSITVSYGFLHFSEDVPNVIQYFSATLLAIICGSYSIFSLFVLIKYQKSLPDNFSYTEKINLNWLKWIVISLLVVFVVVYIVIRYGVNYGMLNYQNLFAVVGGILSIYLLLIGYFGLRQTTIFTSYPSSSISKSTHLLNKESYKNSGLDNDAAKQILNNLLKYMEKEKPFLDENLSLSKLSQLLDITPNQLSQVINQNTNSNFFNFINNYRVEQVKSKLKNPSYARYTILAIAFECGFRSKASFNKIFKQQVGKTPSQYQKD</sequence>
<dbReference type="PANTHER" id="PTHR43280:SF29">
    <property type="entry name" value="ARAC-FAMILY TRANSCRIPTIONAL REGULATOR"/>
    <property type="match status" value="1"/>
</dbReference>
<dbReference type="PRINTS" id="PR00032">
    <property type="entry name" value="HTHARAC"/>
</dbReference>
<feature type="transmembrane region" description="Helical" evidence="4">
    <location>
        <begin position="32"/>
        <end position="49"/>
    </location>
</feature>
<feature type="domain" description="HTH araC/xylS-type" evidence="5">
    <location>
        <begin position="271"/>
        <end position="379"/>
    </location>
</feature>
<keyword evidence="4" id="KW-0472">Membrane</keyword>
<proteinExistence type="predicted"/>
<keyword evidence="7" id="KW-1185">Reference proteome</keyword>
<keyword evidence="3" id="KW-0804">Transcription</keyword>
<accession>A0A9W6EU43</accession>
<keyword evidence="2" id="KW-0238">DNA-binding</keyword>
<dbReference type="Proteomes" id="UP001143545">
    <property type="component" value="Unassembled WGS sequence"/>
</dbReference>
<dbReference type="PROSITE" id="PS00041">
    <property type="entry name" value="HTH_ARAC_FAMILY_1"/>
    <property type="match status" value="1"/>
</dbReference>
<dbReference type="Gene3D" id="1.10.10.60">
    <property type="entry name" value="Homeodomain-like"/>
    <property type="match status" value="2"/>
</dbReference>